<dbReference type="GO" id="GO:0016020">
    <property type="term" value="C:membrane"/>
    <property type="evidence" value="ECO:0007669"/>
    <property type="project" value="UniProtKB-SubCell"/>
</dbReference>
<dbReference type="Pfam" id="PF02118">
    <property type="entry name" value="Srg"/>
    <property type="match status" value="1"/>
</dbReference>
<dbReference type="GO" id="GO:0007606">
    <property type="term" value="P:sensory perception of chemical stimulus"/>
    <property type="evidence" value="ECO:0007669"/>
    <property type="project" value="UniProtKB-UniRule"/>
</dbReference>
<gene>
    <name evidence="7" type="ORF">MSPICULIGERA_LOCUS12286</name>
</gene>
<evidence type="ECO:0000313" key="7">
    <source>
        <dbReference type="EMBL" id="CAJ0573942.1"/>
    </source>
</evidence>
<reference evidence="7" key="1">
    <citation type="submission" date="2023-06" db="EMBL/GenBank/DDBJ databases">
        <authorList>
            <person name="Delattre M."/>
        </authorList>
    </citation>
    <scope>NUCLEOTIDE SEQUENCE</scope>
    <source>
        <strain evidence="7">AF72</strain>
    </source>
</reference>
<evidence type="ECO:0000256" key="2">
    <source>
        <dbReference type="ARBA" id="ARBA00005692"/>
    </source>
</evidence>
<organism evidence="7 8">
    <name type="scientific">Mesorhabditis spiculigera</name>
    <dbReference type="NCBI Taxonomy" id="96644"/>
    <lineage>
        <taxon>Eukaryota</taxon>
        <taxon>Metazoa</taxon>
        <taxon>Ecdysozoa</taxon>
        <taxon>Nematoda</taxon>
        <taxon>Chromadorea</taxon>
        <taxon>Rhabditida</taxon>
        <taxon>Rhabditina</taxon>
        <taxon>Rhabditomorpha</taxon>
        <taxon>Rhabditoidea</taxon>
        <taxon>Rhabditidae</taxon>
        <taxon>Mesorhabditinae</taxon>
        <taxon>Mesorhabditis</taxon>
    </lineage>
</organism>
<dbReference type="AlphaFoldDB" id="A0AA36CRG3"/>
<evidence type="ECO:0000256" key="6">
    <source>
        <dbReference type="RuleBase" id="RU280813"/>
    </source>
</evidence>
<dbReference type="Proteomes" id="UP001177023">
    <property type="component" value="Unassembled WGS sequence"/>
</dbReference>
<dbReference type="GO" id="GO:0004888">
    <property type="term" value="F:transmembrane signaling receptor activity"/>
    <property type="evidence" value="ECO:0007669"/>
    <property type="project" value="InterPro"/>
</dbReference>
<evidence type="ECO:0000256" key="5">
    <source>
        <dbReference type="ARBA" id="ARBA00023136"/>
    </source>
</evidence>
<feature type="non-terminal residue" evidence="7">
    <location>
        <position position="1"/>
    </location>
</feature>
<evidence type="ECO:0000256" key="4">
    <source>
        <dbReference type="ARBA" id="ARBA00022989"/>
    </source>
</evidence>
<keyword evidence="3 6" id="KW-0812">Transmembrane</keyword>
<keyword evidence="5 6" id="KW-0472">Membrane</keyword>
<feature type="transmembrane region" description="Helical" evidence="6">
    <location>
        <begin position="86"/>
        <end position="105"/>
    </location>
</feature>
<dbReference type="InterPro" id="IPR000609">
    <property type="entry name" value="7TM_GPCR_serpentine_rcpt_Srg"/>
</dbReference>
<keyword evidence="4 6" id="KW-1133">Transmembrane helix</keyword>
<evidence type="ECO:0000313" key="8">
    <source>
        <dbReference type="Proteomes" id="UP001177023"/>
    </source>
</evidence>
<evidence type="ECO:0000256" key="3">
    <source>
        <dbReference type="ARBA" id="ARBA00022692"/>
    </source>
</evidence>
<protein>
    <recommendedName>
        <fullName evidence="6">Serpentine receptor class gamma</fullName>
    </recommendedName>
</protein>
<sequence>MRNVELNAFGALACVATSFAICGVCFSISLKLISGNAAVSKLERRFLWFSIFQSGPMLLETVRAAAQFYVTLYLNERAALQQLSEYLFYYMDLACMLTPYCLLVTNRNIRRILLPKFMVSQLSSMQQVSKNTNVISPKVDSLSMKQCTQ</sequence>
<dbReference type="EMBL" id="CATQJA010002625">
    <property type="protein sequence ID" value="CAJ0573942.1"/>
    <property type="molecule type" value="Genomic_DNA"/>
</dbReference>
<keyword evidence="8" id="KW-1185">Reference proteome</keyword>
<proteinExistence type="inferred from homology"/>
<name>A0AA36CRG3_9BILA</name>
<comment type="subcellular location">
    <subcellularLocation>
        <location evidence="1">Membrane</location>
        <topology evidence="1">Multi-pass membrane protein</topology>
    </subcellularLocation>
</comment>
<comment type="caution">
    <text evidence="6">Lacks conserved residue(s) required for the propagation of feature annotation.</text>
</comment>
<comment type="caution">
    <text evidence="7">The sequence shown here is derived from an EMBL/GenBank/DDBJ whole genome shotgun (WGS) entry which is preliminary data.</text>
</comment>
<accession>A0AA36CRG3</accession>
<feature type="transmembrane region" description="Helical" evidence="6">
    <location>
        <begin position="6"/>
        <end position="34"/>
    </location>
</feature>
<comment type="similarity">
    <text evidence="2 6">Belongs to the nematode receptor-like protein srg family.</text>
</comment>
<evidence type="ECO:0000256" key="1">
    <source>
        <dbReference type="ARBA" id="ARBA00004141"/>
    </source>
</evidence>